<evidence type="ECO:0000256" key="9">
    <source>
        <dbReference type="ARBA" id="ARBA00023026"/>
    </source>
</evidence>
<evidence type="ECO:0000313" key="14">
    <source>
        <dbReference type="EMBL" id="SFC88415.1"/>
    </source>
</evidence>
<dbReference type="InterPro" id="IPR037015">
    <property type="entry name" value="APT_N_sf"/>
</dbReference>
<protein>
    <submittedName>
        <fullName evidence="14">Aerolysin/Pertussis toxin (APT) domain-containing protein</fullName>
    </submittedName>
</protein>
<dbReference type="InterPro" id="IPR005830">
    <property type="entry name" value="Aerolysn"/>
</dbReference>
<dbReference type="GO" id="GO:0020002">
    <property type="term" value="C:host cell plasma membrane"/>
    <property type="evidence" value="ECO:0007669"/>
    <property type="project" value="UniProtKB-SubCell"/>
</dbReference>
<feature type="domain" description="Aerolysin-like C-terminal" evidence="13">
    <location>
        <begin position="114"/>
        <end position="464"/>
    </location>
</feature>
<dbReference type="Gene3D" id="2.170.15.10">
    <property type="entry name" value="Proaerolysin, chain A, domain 3"/>
    <property type="match status" value="1"/>
</dbReference>
<gene>
    <name evidence="14" type="ORF">SAMN02745724_02810</name>
</gene>
<keyword evidence="6" id="KW-0800">Toxin</keyword>
<organism evidence="14 15">
    <name type="scientific">Pseudoalteromonas denitrificans DSM 6059</name>
    <dbReference type="NCBI Taxonomy" id="1123010"/>
    <lineage>
        <taxon>Bacteria</taxon>
        <taxon>Pseudomonadati</taxon>
        <taxon>Pseudomonadota</taxon>
        <taxon>Gammaproteobacteria</taxon>
        <taxon>Alteromonadales</taxon>
        <taxon>Pseudoalteromonadaceae</taxon>
        <taxon>Pseudoalteromonas</taxon>
    </lineage>
</organism>
<evidence type="ECO:0000256" key="10">
    <source>
        <dbReference type="ARBA" id="ARBA00023136"/>
    </source>
</evidence>
<evidence type="ECO:0000256" key="3">
    <source>
        <dbReference type="ARBA" id="ARBA00009831"/>
    </source>
</evidence>
<name>A0A1I1MTF1_9GAMM</name>
<dbReference type="InterPro" id="IPR016187">
    <property type="entry name" value="CTDL_fold"/>
</dbReference>
<keyword evidence="15" id="KW-1185">Reference proteome</keyword>
<dbReference type="Gene3D" id="3.30.412.10">
    <property type="entry name" value="Proaerolysin, chain A, domain 2"/>
    <property type="match status" value="1"/>
</dbReference>
<keyword evidence="7 12" id="KW-0732">Signal</keyword>
<evidence type="ECO:0000256" key="8">
    <source>
        <dbReference type="ARBA" id="ARBA00022870"/>
    </source>
</evidence>
<keyword evidence="5" id="KW-0964">Secreted</keyword>
<sequence length="486" mass="54018">MKKIISLCVLCHVGGAYANTSVIYPDQLKVESFGAGICSTDFRAITKPEAETYRNEIVNKMGKWQITALADGWVIMGSGYSGEIKRSSASNTWCYPNTPMTEIPELNALFVNPGSKNQIEWALVNNKASFVKPLSYLAHYMGFAWVGGNRSNYVGEDMEITKANDEWKIQGYNGGDCSGYRCDEKTAISVSNFEYVMDTESYRVKGEIVTSDKELQTTISVPATNDTSVAQMTVVTIEYDAQTNWSKTNDYSVSESVTLSNTWKSPSVTGGADTSLSVTISAEQAWGSSNGGSTAKKVVVQARTNIPPYTSLNAKLDLFTASISYPYEFDADIAYNLSIDGFMRWGGNALLNHPEDRPTDNASFVIGRWAGEDNSIEYQWEHRYIPGVNKKWDWPWMIEQTSLSTMKYWLSNILRPKKTTLSGNFYAQSQFAGNVYFGDERPIPQNLKTSRSVIPSSNDISNSESLKQQLEDAGFKNVKVKIEIAN</sequence>
<evidence type="ECO:0000256" key="12">
    <source>
        <dbReference type="SAM" id="SignalP"/>
    </source>
</evidence>
<dbReference type="InterPro" id="IPR005138">
    <property type="entry name" value="APT_dom"/>
</dbReference>
<keyword evidence="8" id="KW-1043">Host membrane</keyword>
<accession>A0A1I1MTF1</accession>
<keyword evidence="11" id="KW-1015">Disulfide bond</keyword>
<feature type="signal peptide" evidence="12">
    <location>
        <begin position="1"/>
        <end position="18"/>
    </location>
</feature>
<reference evidence="14 15" key="1">
    <citation type="submission" date="2016-10" db="EMBL/GenBank/DDBJ databases">
        <authorList>
            <person name="de Groot N.N."/>
        </authorList>
    </citation>
    <scope>NUCLEOTIDE SEQUENCE [LARGE SCALE GENOMIC DNA]</scope>
    <source>
        <strain evidence="14 15">DSM 6059</strain>
    </source>
</reference>
<dbReference type="InterPro" id="IPR055267">
    <property type="entry name" value="Aerolysin-like_C"/>
</dbReference>
<keyword evidence="9" id="KW-0843">Virulence</keyword>
<evidence type="ECO:0000256" key="5">
    <source>
        <dbReference type="ARBA" id="ARBA00022525"/>
    </source>
</evidence>
<dbReference type="SMART" id="SM00999">
    <property type="entry name" value="Aerolysin"/>
    <property type="match status" value="1"/>
</dbReference>
<comment type="subcellular location">
    <subcellularLocation>
        <location evidence="1">Host cell membrane</location>
    </subcellularLocation>
    <subcellularLocation>
        <location evidence="2">Secreted</location>
    </subcellularLocation>
</comment>
<dbReference type="PRINTS" id="PR00754">
    <property type="entry name" value="AEROLYSIN"/>
</dbReference>
<dbReference type="GO" id="GO:0005576">
    <property type="term" value="C:extracellular region"/>
    <property type="evidence" value="ECO:0007669"/>
    <property type="project" value="UniProtKB-SubCell"/>
</dbReference>
<dbReference type="Gene3D" id="3.10.40.10">
    <property type="entry name" value="Aerolysin/Pertussis toxin (APT), N-terminal domain"/>
    <property type="match status" value="1"/>
</dbReference>
<evidence type="ECO:0000256" key="6">
    <source>
        <dbReference type="ARBA" id="ARBA00022656"/>
    </source>
</evidence>
<evidence type="ECO:0000256" key="1">
    <source>
        <dbReference type="ARBA" id="ARBA00004165"/>
    </source>
</evidence>
<comment type="similarity">
    <text evidence="3">Belongs to the aerolysin family.</text>
</comment>
<dbReference type="EMBL" id="FOLO01000021">
    <property type="protein sequence ID" value="SFC88415.1"/>
    <property type="molecule type" value="Genomic_DNA"/>
</dbReference>
<dbReference type="SUPFAM" id="SSF56973">
    <property type="entry name" value="Aerolisin/ETX pore-forming domain"/>
    <property type="match status" value="1"/>
</dbReference>
<dbReference type="OrthoDB" id="5579173at2"/>
<dbReference type="Pfam" id="PF01117">
    <property type="entry name" value="Aerolysin"/>
    <property type="match status" value="1"/>
</dbReference>
<keyword evidence="4" id="KW-1032">Host cell membrane</keyword>
<dbReference type="Proteomes" id="UP000198862">
    <property type="component" value="Unassembled WGS sequence"/>
</dbReference>
<dbReference type="AlphaFoldDB" id="A0A1I1MTF1"/>
<evidence type="ECO:0000259" key="13">
    <source>
        <dbReference type="SMART" id="SM00999"/>
    </source>
</evidence>
<dbReference type="Pfam" id="PF03440">
    <property type="entry name" value="APT"/>
    <property type="match status" value="1"/>
</dbReference>
<dbReference type="GO" id="GO:0090729">
    <property type="term" value="F:toxin activity"/>
    <property type="evidence" value="ECO:0007669"/>
    <property type="project" value="UniProtKB-KW"/>
</dbReference>
<keyword evidence="10" id="KW-0472">Membrane</keyword>
<evidence type="ECO:0000256" key="11">
    <source>
        <dbReference type="ARBA" id="ARBA00023157"/>
    </source>
</evidence>
<proteinExistence type="inferred from homology"/>
<feature type="chain" id="PRO_5011577651" evidence="12">
    <location>
        <begin position="19"/>
        <end position="486"/>
    </location>
</feature>
<evidence type="ECO:0000256" key="2">
    <source>
        <dbReference type="ARBA" id="ARBA00004613"/>
    </source>
</evidence>
<dbReference type="SUPFAM" id="SSF56436">
    <property type="entry name" value="C-type lectin-like"/>
    <property type="match status" value="1"/>
</dbReference>
<evidence type="ECO:0000256" key="7">
    <source>
        <dbReference type="ARBA" id="ARBA00022729"/>
    </source>
</evidence>
<evidence type="ECO:0000256" key="4">
    <source>
        <dbReference type="ARBA" id="ARBA00022511"/>
    </source>
</evidence>
<dbReference type="RefSeq" id="WP_091985037.1">
    <property type="nucleotide sequence ID" value="NZ_FOLO01000021.1"/>
</dbReference>
<evidence type="ECO:0000313" key="15">
    <source>
        <dbReference type="Proteomes" id="UP000198862"/>
    </source>
</evidence>